<dbReference type="InterPro" id="IPR042101">
    <property type="entry name" value="SRP54_N_sf"/>
</dbReference>
<dbReference type="EMBL" id="UAWN01000003">
    <property type="protein sequence ID" value="SQC07767.1"/>
    <property type="molecule type" value="Genomic_DNA"/>
</dbReference>
<sequence>METTRKIITNLTEGASRKQLRDAEALYGLLKEEMARFSPK</sequence>
<accession>A0A2X3C135</accession>
<reference evidence="1 2" key="1">
    <citation type="submission" date="2018-06" db="EMBL/GenBank/DDBJ databases">
        <authorList>
            <consortium name="Pathogen Informatics"/>
            <person name="Doyle S."/>
        </authorList>
    </citation>
    <scope>NUCLEOTIDE SEQUENCE [LARGE SCALE GENOMIC DNA]</scope>
    <source>
        <strain evidence="1 2">NCTC9128</strain>
    </source>
</reference>
<evidence type="ECO:0000313" key="2">
    <source>
        <dbReference type="Proteomes" id="UP000251088"/>
    </source>
</evidence>
<dbReference type="Gene3D" id="1.20.120.140">
    <property type="entry name" value="Signal recognition particle SRP54, nucleotide-binding domain"/>
    <property type="match status" value="1"/>
</dbReference>
<proteinExistence type="predicted"/>
<dbReference type="Proteomes" id="UP000251088">
    <property type="component" value="Unassembled WGS sequence"/>
</dbReference>
<protein>
    <submittedName>
        <fullName evidence="1">Signal recognition particle-docking protein FtsY</fullName>
    </submittedName>
</protein>
<organism evidence="1 2">
    <name type="scientific">Klebsiella pneumoniae</name>
    <dbReference type="NCBI Taxonomy" id="573"/>
    <lineage>
        <taxon>Bacteria</taxon>
        <taxon>Pseudomonadati</taxon>
        <taxon>Pseudomonadota</taxon>
        <taxon>Gammaproteobacteria</taxon>
        <taxon>Enterobacterales</taxon>
        <taxon>Enterobacteriaceae</taxon>
        <taxon>Klebsiella/Raoultella group</taxon>
        <taxon>Klebsiella</taxon>
        <taxon>Klebsiella pneumoniae complex</taxon>
    </lineage>
</organism>
<name>A0A2X3C135_KLEPN</name>
<dbReference type="AlphaFoldDB" id="A0A2X3C135"/>
<evidence type="ECO:0000313" key="1">
    <source>
        <dbReference type="EMBL" id="SQC07767.1"/>
    </source>
</evidence>
<gene>
    <name evidence="1" type="primary">ftsY_2</name>
    <name evidence="1" type="ORF">NCTC9128_00663</name>
</gene>